<keyword evidence="2" id="KW-1185">Reference proteome</keyword>
<comment type="caution">
    <text evidence="1">The sequence shown here is derived from an EMBL/GenBank/DDBJ whole genome shotgun (WGS) entry which is preliminary data.</text>
</comment>
<accession>A0A432ZZP0</accession>
<dbReference type="AlphaFoldDB" id="A0A432ZZP0"/>
<reference evidence="1 2" key="1">
    <citation type="journal article" date="2018" name="New Phytol.">
        <title>Phylogenomics of Endogonaceae and evolution of mycorrhizas within Mucoromycota.</title>
        <authorList>
            <person name="Chang Y."/>
            <person name="Desiro A."/>
            <person name="Na H."/>
            <person name="Sandor L."/>
            <person name="Lipzen A."/>
            <person name="Clum A."/>
            <person name="Barry K."/>
            <person name="Grigoriev I.V."/>
            <person name="Martin F.M."/>
            <person name="Stajich J.E."/>
            <person name="Smith M.E."/>
            <person name="Bonito G."/>
            <person name="Spatafora J.W."/>
        </authorList>
    </citation>
    <scope>NUCLEOTIDE SEQUENCE [LARGE SCALE GENOMIC DNA]</scope>
    <source>
        <strain evidence="1 2">GMNB39</strain>
    </source>
</reference>
<dbReference type="EMBL" id="RBNI01025821">
    <property type="protein sequence ID" value="RUO95795.1"/>
    <property type="molecule type" value="Genomic_DNA"/>
</dbReference>
<protein>
    <submittedName>
        <fullName evidence="1">Uncharacterized protein</fullName>
    </submittedName>
</protein>
<organism evidence="1 2">
    <name type="scientific">Jimgerdemannia flammicorona</name>
    <dbReference type="NCBI Taxonomy" id="994334"/>
    <lineage>
        <taxon>Eukaryota</taxon>
        <taxon>Fungi</taxon>
        <taxon>Fungi incertae sedis</taxon>
        <taxon>Mucoromycota</taxon>
        <taxon>Mucoromycotina</taxon>
        <taxon>Endogonomycetes</taxon>
        <taxon>Endogonales</taxon>
        <taxon>Endogonaceae</taxon>
        <taxon>Jimgerdemannia</taxon>
    </lineage>
</organism>
<proteinExistence type="predicted"/>
<feature type="non-terminal residue" evidence="1">
    <location>
        <position position="1"/>
    </location>
</feature>
<sequence>NKLHYSTIFSNIPPKKITLTDAQKYALCTRLKNNEVSELMKQHRSVTVPEVELILKEFVLNYQH</sequence>
<evidence type="ECO:0000313" key="1">
    <source>
        <dbReference type="EMBL" id="RUO95795.1"/>
    </source>
</evidence>
<dbReference type="OrthoDB" id="2441252at2759"/>
<feature type="non-terminal residue" evidence="1">
    <location>
        <position position="64"/>
    </location>
</feature>
<evidence type="ECO:0000313" key="2">
    <source>
        <dbReference type="Proteomes" id="UP000268093"/>
    </source>
</evidence>
<gene>
    <name evidence="1" type="ORF">BC936DRAFT_143210</name>
</gene>
<dbReference type="Proteomes" id="UP000268093">
    <property type="component" value="Unassembled WGS sequence"/>
</dbReference>
<name>A0A432ZZP0_9FUNG</name>